<gene>
    <name evidence="4" type="ORF">WJX72_008301</name>
</gene>
<dbReference type="InterPro" id="IPR002044">
    <property type="entry name" value="CBM20"/>
</dbReference>
<organism evidence="4 5">
    <name type="scientific">[Myrmecia] bisecta</name>
    <dbReference type="NCBI Taxonomy" id="41462"/>
    <lineage>
        <taxon>Eukaryota</taxon>
        <taxon>Viridiplantae</taxon>
        <taxon>Chlorophyta</taxon>
        <taxon>core chlorophytes</taxon>
        <taxon>Trebouxiophyceae</taxon>
        <taxon>Trebouxiales</taxon>
        <taxon>Trebouxiaceae</taxon>
        <taxon>Myrmecia</taxon>
    </lineage>
</organism>
<dbReference type="AlphaFoldDB" id="A0AAW1QRT3"/>
<name>A0AAW1QRT3_9CHLO</name>
<protein>
    <recommendedName>
        <fullName evidence="3">CBM20 domain-containing protein</fullName>
    </recommendedName>
</protein>
<evidence type="ECO:0000259" key="3">
    <source>
        <dbReference type="PROSITE" id="PS51166"/>
    </source>
</evidence>
<evidence type="ECO:0000256" key="2">
    <source>
        <dbReference type="SAM" id="Phobius"/>
    </source>
</evidence>
<reference evidence="4 5" key="1">
    <citation type="journal article" date="2024" name="Nat. Commun.">
        <title>Phylogenomics reveals the evolutionary origins of lichenization in chlorophyte algae.</title>
        <authorList>
            <person name="Puginier C."/>
            <person name="Libourel C."/>
            <person name="Otte J."/>
            <person name="Skaloud P."/>
            <person name="Haon M."/>
            <person name="Grisel S."/>
            <person name="Petersen M."/>
            <person name="Berrin J.G."/>
            <person name="Delaux P.M."/>
            <person name="Dal Grande F."/>
            <person name="Keller J."/>
        </authorList>
    </citation>
    <scope>NUCLEOTIDE SEQUENCE [LARGE SCALE GENOMIC DNA]</scope>
    <source>
        <strain evidence="4 5">SAG 2043</strain>
    </source>
</reference>
<dbReference type="GO" id="GO:0016020">
    <property type="term" value="C:membrane"/>
    <property type="evidence" value="ECO:0007669"/>
    <property type="project" value="TreeGrafter"/>
</dbReference>
<feature type="transmembrane region" description="Helical" evidence="2">
    <location>
        <begin position="110"/>
        <end position="129"/>
    </location>
</feature>
<evidence type="ECO:0000256" key="1">
    <source>
        <dbReference type="SAM" id="MobiDB-lite"/>
    </source>
</evidence>
<keyword evidence="5" id="KW-1185">Reference proteome</keyword>
<feature type="transmembrane region" description="Helical" evidence="2">
    <location>
        <begin position="209"/>
        <end position="229"/>
    </location>
</feature>
<evidence type="ECO:0000313" key="5">
    <source>
        <dbReference type="Proteomes" id="UP001489004"/>
    </source>
</evidence>
<dbReference type="PANTHER" id="PTHR15048:SF0">
    <property type="entry name" value="STARCH-BINDING DOMAIN-CONTAINING PROTEIN 1"/>
    <property type="match status" value="1"/>
</dbReference>
<accession>A0AAW1QRT3</accession>
<dbReference type="Gene3D" id="2.60.40.10">
    <property type="entry name" value="Immunoglobulins"/>
    <property type="match status" value="1"/>
</dbReference>
<dbReference type="CDD" id="cd05467">
    <property type="entry name" value="CBM20"/>
    <property type="match status" value="1"/>
</dbReference>
<keyword evidence="2" id="KW-0472">Membrane</keyword>
<dbReference type="PROSITE" id="PS51166">
    <property type="entry name" value="CBM20"/>
    <property type="match status" value="1"/>
</dbReference>
<feature type="transmembrane region" description="Helical" evidence="2">
    <location>
        <begin position="47"/>
        <end position="67"/>
    </location>
</feature>
<dbReference type="Proteomes" id="UP001489004">
    <property type="component" value="Unassembled WGS sequence"/>
</dbReference>
<sequence length="456" mass="50363">MPEFREMRYASFCARRRARMDSVMNCINIIGALALAQITAANGHPYIGLWTLMSAFRSAAALALMLWRFSLYSRWRETLYMLLRIFWVCDVVIVRGAVRPPGEPNCSSPYLLLSLLSYGGVLGLALPALGFQLRRLGAHCIAQALSLLIIVATNSMACQLVFSSAHSPTAVKQPGSGPPPDQLPAQEIRICLDQANLRHHVKDVHCEALLCYLQVLFGFLLPTVIVWYSNQRLQEGFERLERPEAGSAHSFPHRSAAQQQWLRWKLSSSQLLGVALVTFVAAGMARRAVATPQQAPHKAVVEFELLHHTAYGEKVVVVGNGEQLGSWEVAKGKALDWHEQDKWTGELEVETGTTLEYKYVVATDNQEDGSVEIKSWQPCDNEVLEVPEGVTNKLHVVDDWSGAGHQVLQEPFKEMDAMLSSSNPVVEEETSQATTSLAAPNTSPDGSEQLAQLAGY</sequence>
<feature type="compositionally biased region" description="Polar residues" evidence="1">
    <location>
        <begin position="431"/>
        <end position="450"/>
    </location>
</feature>
<keyword evidence="2" id="KW-1133">Transmembrane helix</keyword>
<dbReference type="InterPro" id="IPR013784">
    <property type="entry name" value="Carb-bd-like_fold"/>
</dbReference>
<dbReference type="PANTHER" id="PTHR15048">
    <property type="entry name" value="STARCH-BINDING DOMAIN-CONTAINING PROTEIN 1"/>
    <property type="match status" value="1"/>
</dbReference>
<feature type="domain" description="CBM20" evidence="3">
    <location>
        <begin position="289"/>
        <end position="402"/>
    </location>
</feature>
<dbReference type="SMART" id="SM01065">
    <property type="entry name" value="CBM_2"/>
    <property type="match status" value="1"/>
</dbReference>
<evidence type="ECO:0000313" key="4">
    <source>
        <dbReference type="EMBL" id="KAK9824175.1"/>
    </source>
</evidence>
<proteinExistence type="predicted"/>
<dbReference type="Pfam" id="PF00686">
    <property type="entry name" value="CBM_20"/>
    <property type="match status" value="1"/>
</dbReference>
<keyword evidence="2" id="KW-0812">Transmembrane</keyword>
<dbReference type="GO" id="GO:2001070">
    <property type="term" value="F:starch binding"/>
    <property type="evidence" value="ECO:0007669"/>
    <property type="project" value="InterPro"/>
</dbReference>
<dbReference type="SUPFAM" id="SSF49452">
    <property type="entry name" value="Starch-binding domain-like"/>
    <property type="match status" value="1"/>
</dbReference>
<feature type="region of interest" description="Disordered" evidence="1">
    <location>
        <begin position="420"/>
        <end position="456"/>
    </location>
</feature>
<dbReference type="EMBL" id="JALJOR010000002">
    <property type="protein sequence ID" value="KAK9824175.1"/>
    <property type="molecule type" value="Genomic_DNA"/>
</dbReference>
<comment type="caution">
    <text evidence="4">The sequence shown here is derived from an EMBL/GenBank/DDBJ whole genome shotgun (WGS) entry which is preliminary data.</text>
</comment>
<feature type="transmembrane region" description="Helical" evidence="2">
    <location>
        <begin position="79"/>
        <end position="98"/>
    </location>
</feature>
<dbReference type="InterPro" id="IPR013783">
    <property type="entry name" value="Ig-like_fold"/>
</dbReference>
<feature type="transmembrane region" description="Helical" evidence="2">
    <location>
        <begin position="21"/>
        <end position="41"/>
    </location>
</feature>